<dbReference type="InterPro" id="IPR032321">
    <property type="entry name" value="Cep209_CC5"/>
</dbReference>
<dbReference type="GO" id="GO:0097711">
    <property type="term" value="P:ciliary basal body-plasma membrane docking"/>
    <property type="evidence" value="ECO:0007669"/>
    <property type="project" value="TreeGrafter"/>
</dbReference>
<feature type="coiled-coil region" evidence="8">
    <location>
        <begin position="2420"/>
        <end position="2479"/>
    </location>
</feature>
<feature type="coiled-coil region" evidence="8">
    <location>
        <begin position="1628"/>
        <end position="1900"/>
    </location>
</feature>
<evidence type="ECO:0000256" key="8">
    <source>
        <dbReference type="SAM" id="Coils"/>
    </source>
</evidence>
<dbReference type="GeneID" id="106175240"/>
<name>A0A1S3JQI2_LINAN</name>
<feature type="coiled-coil region" evidence="8">
    <location>
        <begin position="1220"/>
        <end position="1337"/>
    </location>
</feature>
<evidence type="ECO:0000256" key="4">
    <source>
        <dbReference type="ARBA" id="ARBA00022794"/>
    </source>
</evidence>
<keyword evidence="3" id="KW-0963">Cytoplasm</keyword>
<evidence type="ECO:0000313" key="12">
    <source>
        <dbReference type="RefSeq" id="XP_013412605.1"/>
    </source>
</evidence>
<evidence type="ECO:0000256" key="2">
    <source>
        <dbReference type="ARBA" id="ARBA00004300"/>
    </source>
</evidence>
<feature type="coiled-coil region" evidence="8">
    <location>
        <begin position="1079"/>
        <end position="1157"/>
    </location>
</feature>
<feature type="coiled-coil region" evidence="8">
    <location>
        <begin position="795"/>
        <end position="854"/>
    </location>
</feature>
<feature type="coiled-coil region" evidence="8">
    <location>
        <begin position="1371"/>
        <end position="1398"/>
    </location>
</feature>
<keyword evidence="6" id="KW-0206">Cytoskeleton</keyword>
<evidence type="ECO:0000256" key="5">
    <source>
        <dbReference type="ARBA" id="ARBA00023054"/>
    </source>
</evidence>
<dbReference type="Proteomes" id="UP000085678">
    <property type="component" value="Unplaced"/>
</dbReference>
<dbReference type="GO" id="GO:1905349">
    <property type="term" value="P:ciliary transition zone assembly"/>
    <property type="evidence" value="ECO:0007669"/>
    <property type="project" value="TreeGrafter"/>
</dbReference>
<dbReference type="KEGG" id="lak:106175240"/>
<feature type="coiled-coil region" evidence="8">
    <location>
        <begin position="72"/>
        <end position="376"/>
    </location>
</feature>
<dbReference type="RefSeq" id="XP_013412605.1">
    <property type="nucleotide sequence ID" value="XM_013557151.1"/>
</dbReference>
<reference evidence="12 13" key="1">
    <citation type="submission" date="2025-04" db="UniProtKB">
        <authorList>
            <consortium name="RefSeq"/>
        </authorList>
    </citation>
    <scope>IDENTIFICATION</scope>
    <source>
        <tissue evidence="12 13">Gonads</tissue>
    </source>
</reference>
<evidence type="ECO:0000256" key="6">
    <source>
        <dbReference type="ARBA" id="ARBA00023212"/>
    </source>
</evidence>
<sequence length="2491" mass="288726">MAPLDWDRLMAINPEDMEDDQADEMYNILEGYEPTGDEEPSRLCQLFRVARTVMQFKQTASEILTEEQTKFSKQTKIKEQDLRDEIEELKQELKNVKRYGSDTGGGGAAAAGRDQARFLRDEVHELERQVDLLQNELKEKDKQINNEIRAGERDKTRVEELERELKSLKRENERQADDIRDYQRQMESQRESLLSRGGKDVEFRDKMTKKNRELIEALEEVQNLTDANNDLQVKADEMRFKLEDAVRQMDRTTDEYMKLKTVLNQSDHALDQYKRENEILKAQVVDLTEQVQSKTDADDEIMVAVNNKVQEWKSVMADKDEEIAEYQEELARLREQLQAAKMDTEKASVSVLSKAVEQRDRQIELLQQKLDQAVADIETNTAVTEDLKGELKKTGGGPSDRQMAKIKELQTTLRIREDHNKDAEIRAEQAEKDAREKDQQLNEALEKMKQYEEGTYGLKEAVDDIKDLKHQLNVKDRQIMELTQHINKCELKINDVCDENEAVRRKAGLEAKDIDLSEFREARKLRQQEDRAMNVVLQKEVESLEEERIELKKQVRKLAQQTGQRAVALGLDADDMMAIENYTEELKQRHKTGGTAAYIKQEAETDELKIRNVQLAQETESNVKALEKARQQLVEYRTKLNAAEDENKKLEQGMKEILQALKEQNEDKESRGEQPTVIECPTLDRMLAALEAKQMKGQYDTSLHLKAQVDNLQGRNDELRRELREARFEANKARSEAEKTLERVTKLQNDIKVLQEAGAGAGMLQTLALPEGMAPTSADVIASLNEHLVQTIQELSLKEEMINKMEASLETFKRKFAVMRHQQGLVYQEYIQEKKTWEEDKQKLENDLKNSEGIHSEDKVRLQEFDRLLDTLSKDDIEVRRRLADMTRKITVLRVNEKALTRRYNSMQEVEGYLRKEGNKLKNEMVAMETAVTERLGYLQRYKDMAAFKIASLQKALEDSVPMSELELANKQYNDLTEKYRDLLEKGNTLVAQSESTAGLELEIKRLQHENDGLKKEMEIEKEKLHTLEGAMDEMRKQGIPGTGAISDAGIVSLSKKITTLEMKELNERQRAEHAVRMYEQQKGALRGMEERNADLEQKFAELTKMNIEAQRVERELRDELANCVTRAVSEADRKKVAELSQSEAFLKNEVSRLKEIAEVGTMQAQAYEAQQVSREKELLSLRQQLADIQAQSDEKTIIGKLHRHIVQLQVSEGTAVRKLLQAEKKIKKLDAQLLRLQQRLDERDQTLYHSRQEANNKSKHLKRTIQELRRQFSGAVPLSRQEKFAKAMVQLHEDKSEIECRLREVNEQRQDVEDKLAELELQHKGLQELMASIKDGKGAQKVVEWHSKMESLRLEDLKQKRMITKMQEQARYFENLNKNQEKTIAELEEENVKTSKYYDDRQLLWEQREVELERIIASMEKQQAEIAGAASKFEEATGALPDPSLPVANQLEQAITTIKQNVKTILETQVQHKQLKQKVLELEHALREAESNVISRDKVIAELRVRLPATAGRDEMILHATAKATEAALAEDYETKQALKVAQSTIGSLQARIAQKDETIQKYQDLLRQVREDMQDMGKKHEQEMKLLQDKLHSKNDDAFSKFKQTAMQLINKPQDTLPTSKQLARLNELEDTVAEQDNAMAAMTEKLKAAREQIERWKLKLEDSVKTMTQEKERMLDEHQSMVAQLKEQLERYVERVAEQEKEMEVLQQELITQKDANARAPTTAMKNLVERLKNQLAAKEKQQQALSKALTELRADMVSQAQEQVKSHAEEAAVEINVQRVVEKNTKELKDQIEDLESQLQRAKRELKKRREKETALNTEIEELKEDLTKRESQVTKLKETKLKLEHDVEELEKRAERLSASKSQKTVEPDGRQLELEELRRKIRLLEDELKRKQQAEKPYEVKAELEPRVMKSDDTVARWEESKKWQKTVDRLKARLKEKEEEVDRMQRHADLTKNALDRANRDKESLESRLKATGKSTVVPTGRSTHNLEELRRKNYELEEQVADLKRQITQGRDAAFEEVQLRNKFLTEKLEELERQLARRTLTGQAPGPESQAYQQLYDKEQSLQKQVIRLSEENIELRFEAEQAAKDIPRLKERIEDLQRYVEVLKSENLNTSARSSGGNIKKIGESGKSTRELEKTIALLKKVVERVQAENETLKKAPGIVSNEELQMLARENEGLKDQLEELRQKMGATLTERYSSAQKGTAKIMTDYERLRKDLKKETDLNEKLRIQNNQLETENKHLEKELEETKEKLKIEQAKHPSLSSLDSKGWKSVVVTRMYEDKLKGLEGEMERKNQQLNDLKQLLKDAAEREQGWLKEKEDMEEKIEVLETFPMEDSSTNPDTMRAYQQARLTIDRLEKEKAELLHELRLFGQQPGAGKVASGAAEKATEDMIYKVRAYEKVMRENVEIRTDLKSVMLDRDKLAMEVDKLKKELANFGPEFFEEIEDLKYNYREAVQKNVQYEEQLSNISKQFGVAVNIPGAGT</sequence>
<accession>A0A1S3JQI2</accession>
<feature type="coiled-coil region" evidence="8">
    <location>
        <begin position="702"/>
        <end position="757"/>
    </location>
</feature>
<evidence type="ECO:0000256" key="1">
    <source>
        <dbReference type="ARBA" id="ARBA00004120"/>
    </source>
</evidence>
<feature type="coiled-coil region" evidence="8">
    <location>
        <begin position="966"/>
        <end position="1038"/>
    </location>
</feature>
<keyword evidence="7" id="KW-0966">Cell projection</keyword>
<feature type="compositionally biased region" description="Basic and acidic residues" evidence="9">
    <location>
        <begin position="1962"/>
        <end position="1976"/>
    </location>
</feature>
<evidence type="ECO:0000313" key="11">
    <source>
        <dbReference type="Proteomes" id="UP000085678"/>
    </source>
</evidence>
<feature type="coiled-coil region" evidence="8">
    <location>
        <begin position="1449"/>
        <end position="1493"/>
    </location>
</feature>
<proteinExistence type="predicted"/>
<dbReference type="PANTHER" id="PTHR18879">
    <property type="entry name" value="CENTROSOMAL PROTEIN OF 290 KDA"/>
    <property type="match status" value="1"/>
</dbReference>
<protein>
    <submittedName>
        <fullName evidence="12 13">Centrosomal protein of 290 kDa</fullName>
    </submittedName>
</protein>
<feature type="compositionally biased region" description="Polar residues" evidence="9">
    <location>
        <begin position="1980"/>
        <end position="1990"/>
    </location>
</feature>
<feature type="coiled-coil region" evidence="8">
    <location>
        <begin position="616"/>
        <end position="671"/>
    </location>
</feature>
<dbReference type="OrthoDB" id="6351660at2759"/>
<dbReference type="GO" id="GO:0034451">
    <property type="term" value="C:centriolar satellite"/>
    <property type="evidence" value="ECO:0007669"/>
    <property type="project" value="TreeGrafter"/>
</dbReference>
<feature type="region of interest" description="Disordered" evidence="9">
    <location>
        <begin position="1962"/>
        <end position="1990"/>
    </location>
</feature>
<feature type="coiled-coil region" evidence="8">
    <location>
        <begin position="413"/>
        <end position="485"/>
    </location>
</feature>
<evidence type="ECO:0000256" key="7">
    <source>
        <dbReference type="ARBA" id="ARBA00023273"/>
    </source>
</evidence>
<gene>
    <name evidence="12 13" type="primary">LOC106175240</name>
</gene>
<dbReference type="GO" id="GO:0035869">
    <property type="term" value="C:ciliary transition zone"/>
    <property type="evidence" value="ECO:0007669"/>
    <property type="project" value="TreeGrafter"/>
</dbReference>
<evidence type="ECO:0000259" key="10">
    <source>
        <dbReference type="Pfam" id="PF16574"/>
    </source>
</evidence>
<dbReference type="GO" id="GO:1905515">
    <property type="term" value="P:non-motile cilium assembly"/>
    <property type="evidence" value="ECO:0007669"/>
    <property type="project" value="TreeGrafter"/>
</dbReference>
<dbReference type="PANTHER" id="PTHR18879:SF20">
    <property type="entry name" value="CENTROSOMAL PROTEIN OF 290 KDA"/>
    <property type="match status" value="1"/>
</dbReference>
<dbReference type="InterPro" id="IPR026201">
    <property type="entry name" value="Cep290"/>
</dbReference>
<comment type="subcellular location">
    <subcellularLocation>
        <location evidence="1">Cytoplasm</location>
        <location evidence="1">Cytoskeleton</location>
        <location evidence="1">Cilium basal body</location>
    </subcellularLocation>
    <subcellularLocation>
        <location evidence="2">Cytoplasm</location>
        <location evidence="2">Cytoskeleton</location>
        <location evidence="2">Microtubule organizing center</location>
        <location evidence="2">Centrosome</location>
    </subcellularLocation>
</comment>
<feature type="domain" description="Centrosomal protein of 290kDa coiled-coil region" evidence="10">
    <location>
        <begin position="1288"/>
        <end position="1415"/>
    </location>
</feature>
<keyword evidence="5 8" id="KW-0175">Coiled coil</keyword>
<dbReference type="STRING" id="7574.A0A1S3JQI2"/>
<keyword evidence="11" id="KW-1185">Reference proteome</keyword>
<evidence type="ECO:0000256" key="3">
    <source>
        <dbReference type="ARBA" id="ARBA00022490"/>
    </source>
</evidence>
<dbReference type="Pfam" id="PF16574">
    <property type="entry name" value="CEP209_CC5"/>
    <property type="match status" value="1"/>
</dbReference>
<feature type="coiled-coil region" evidence="8">
    <location>
        <begin position="1554"/>
        <end position="1592"/>
    </location>
</feature>
<dbReference type="RefSeq" id="XP_013412612.1">
    <property type="nucleotide sequence ID" value="XM_013557158.1"/>
</dbReference>
<organism evidence="11 13">
    <name type="scientific">Lingula anatina</name>
    <name type="common">Brachiopod</name>
    <name type="synonym">Lingula unguis</name>
    <dbReference type="NCBI Taxonomy" id="7574"/>
    <lineage>
        <taxon>Eukaryota</taxon>
        <taxon>Metazoa</taxon>
        <taxon>Spiralia</taxon>
        <taxon>Lophotrochozoa</taxon>
        <taxon>Brachiopoda</taxon>
        <taxon>Linguliformea</taxon>
        <taxon>Lingulata</taxon>
        <taxon>Lingulida</taxon>
        <taxon>Linguloidea</taxon>
        <taxon>Lingulidae</taxon>
        <taxon>Lingula</taxon>
    </lineage>
</organism>
<feature type="coiled-coil region" evidence="8">
    <location>
        <begin position="527"/>
        <end position="564"/>
    </location>
</feature>
<evidence type="ECO:0000256" key="9">
    <source>
        <dbReference type="SAM" id="MobiDB-lite"/>
    </source>
</evidence>
<evidence type="ECO:0000313" key="13">
    <source>
        <dbReference type="RefSeq" id="XP_013412612.1"/>
    </source>
</evidence>
<keyword evidence="4" id="KW-0970">Cilium biogenesis/degradation</keyword>